<feature type="transmembrane region" description="Helical" evidence="1">
    <location>
        <begin position="151"/>
        <end position="175"/>
    </location>
</feature>
<dbReference type="InterPro" id="IPR036259">
    <property type="entry name" value="MFS_trans_sf"/>
</dbReference>
<dbReference type="KEGG" id="osn:115232058"/>
<dbReference type="InterPro" id="IPR011701">
    <property type="entry name" value="MFS"/>
</dbReference>
<dbReference type="Gene3D" id="1.20.1250.20">
    <property type="entry name" value="MFS general substrate transporter like domains"/>
    <property type="match status" value="1"/>
</dbReference>
<keyword evidence="1" id="KW-0812">Transmembrane</keyword>
<gene>
    <name evidence="3" type="primary">LOC115232058</name>
</gene>
<evidence type="ECO:0000313" key="2">
    <source>
        <dbReference type="Proteomes" id="UP000515154"/>
    </source>
</evidence>
<dbReference type="PANTHER" id="PTHR11360">
    <property type="entry name" value="MONOCARBOXYLATE TRANSPORTER"/>
    <property type="match status" value="1"/>
</dbReference>
<reference evidence="3" key="1">
    <citation type="submission" date="2025-08" db="UniProtKB">
        <authorList>
            <consortium name="RefSeq"/>
        </authorList>
    </citation>
    <scope>IDENTIFICATION</scope>
</reference>
<dbReference type="InterPro" id="IPR050327">
    <property type="entry name" value="Proton-linked_MCT"/>
</dbReference>
<feature type="transmembrane region" description="Helical" evidence="1">
    <location>
        <begin position="125"/>
        <end position="145"/>
    </location>
</feature>
<evidence type="ECO:0000313" key="3">
    <source>
        <dbReference type="RefSeq" id="XP_029657794.2"/>
    </source>
</evidence>
<proteinExistence type="predicted"/>
<dbReference type="SUPFAM" id="SSF103473">
    <property type="entry name" value="MFS general substrate transporter"/>
    <property type="match status" value="1"/>
</dbReference>
<protein>
    <submittedName>
        <fullName evidence="3">Monocarboxylate transporter 9-like</fullName>
    </submittedName>
</protein>
<feature type="transmembrane region" description="Helical" evidence="1">
    <location>
        <begin position="68"/>
        <end position="87"/>
    </location>
</feature>
<sequence length="375" mass="41315">MVCLGAFTINFIVGGTIMSFGLILISLLNYFGDSRSKTSWVGSVTDGMSLLSGPLVSFLLQRFTHREVVIFGTILSAFGFIISIWMPNVDFLIFTYGFIAGTGIGMAFITANVIIVLYFTSKRAIAVGIAMSGSGVGVFVYSFVVEALLQYYGWQGTILTLVGIILHIVICGAMFRPLQWILNKKYFSGSSRNSDPSTDSCYKDNSDISLISSSTLNNDYFYKNLSNQLEIPSHLKTAGNLSPARYHRKFSDGTIVSLDKNQFTLSSDPSIFKSILYPSHIRGHAKKTLSPSSNSLFMRSKRLRDPTLPSIFRGSTNLRCISMETIGALYSSSVLRDDKFEKSTSSSENSTSSFDFSMFTDVVMVFLLVAMTLST</sequence>
<dbReference type="PANTHER" id="PTHR11360:SF284">
    <property type="entry name" value="EG:103B4.3 PROTEIN-RELATED"/>
    <property type="match status" value="1"/>
</dbReference>
<dbReference type="GO" id="GO:0008028">
    <property type="term" value="F:monocarboxylic acid transmembrane transporter activity"/>
    <property type="evidence" value="ECO:0007669"/>
    <property type="project" value="TreeGrafter"/>
</dbReference>
<dbReference type="AlphaFoldDB" id="A0A6P7TZE4"/>
<feature type="transmembrane region" description="Helical" evidence="1">
    <location>
        <begin position="93"/>
        <end position="118"/>
    </location>
</feature>
<keyword evidence="1" id="KW-0472">Membrane</keyword>
<accession>A0A6P7TZE4</accession>
<feature type="transmembrane region" description="Helical" evidence="1">
    <location>
        <begin position="40"/>
        <end position="61"/>
    </location>
</feature>
<name>A0A6P7TZE4_9MOLL</name>
<evidence type="ECO:0000256" key="1">
    <source>
        <dbReference type="SAM" id="Phobius"/>
    </source>
</evidence>
<dbReference type="Proteomes" id="UP000515154">
    <property type="component" value="Unplaced"/>
</dbReference>
<dbReference type="Pfam" id="PF07690">
    <property type="entry name" value="MFS_1"/>
    <property type="match status" value="1"/>
</dbReference>
<keyword evidence="2" id="KW-1185">Reference proteome</keyword>
<feature type="transmembrane region" description="Helical" evidence="1">
    <location>
        <begin position="7"/>
        <end position="28"/>
    </location>
</feature>
<organism evidence="2 3">
    <name type="scientific">Octopus sinensis</name>
    <name type="common">East Asian common octopus</name>
    <dbReference type="NCBI Taxonomy" id="2607531"/>
    <lineage>
        <taxon>Eukaryota</taxon>
        <taxon>Metazoa</taxon>
        <taxon>Spiralia</taxon>
        <taxon>Lophotrochozoa</taxon>
        <taxon>Mollusca</taxon>
        <taxon>Cephalopoda</taxon>
        <taxon>Coleoidea</taxon>
        <taxon>Octopodiformes</taxon>
        <taxon>Octopoda</taxon>
        <taxon>Incirrata</taxon>
        <taxon>Octopodidae</taxon>
        <taxon>Octopus</taxon>
    </lineage>
</organism>
<feature type="non-terminal residue" evidence="3">
    <location>
        <position position="375"/>
    </location>
</feature>
<dbReference type="RefSeq" id="XP_029657794.2">
    <property type="nucleotide sequence ID" value="XM_029801934.2"/>
</dbReference>
<keyword evidence="1" id="KW-1133">Transmembrane helix</keyword>